<evidence type="ECO:0000256" key="1">
    <source>
        <dbReference type="ARBA" id="ARBA00022741"/>
    </source>
</evidence>
<feature type="domain" description="G" evidence="4">
    <location>
        <begin position="257"/>
        <end position="329"/>
    </location>
</feature>
<dbReference type="InParanoid" id="A0A0G4ERF4"/>
<keyword evidence="6" id="KW-1185">Reference proteome</keyword>
<reference evidence="5 6" key="1">
    <citation type="submission" date="2014-11" db="EMBL/GenBank/DDBJ databases">
        <authorList>
            <person name="Zhu J."/>
            <person name="Qi W."/>
            <person name="Song R."/>
        </authorList>
    </citation>
    <scope>NUCLEOTIDE SEQUENCE [LARGE SCALE GENOMIC DNA]</scope>
</reference>
<dbReference type="Gene3D" id="1.10.1580.10">
    <property type="match status" value="1"/>
</dbReference>
<organism evidence="5 6">
    <name type="scientific">Vitrella brassicaformis (strain CCMP3155)</name>
    <dbReference type="NCBI Taxonomy" id="1169540"/>
    <lineage>
        <taxon>Eukaryota</taxon>
        <taxon>Sar</taxon>
        <taxon>Alveolata</taxon>
        <taxon>Colpodellida</taxon>
        <taxon>Vitrellaceae</taxon>
        <taxon>Vitrella</taxon>
    </lineage>
</organism>
<sequence>MTPTQAALSSSASPLYPPLRHSDGSVSHAVIDRHRWKRRTSASAFVLPPVQHNHYYRERINLRRNRNIGPASRRFLSQALPAVRDEVVVAERPGGMGRRGSVDDLMQDHRRRRKKINWYPGHIAKAQRQLLEYIRLVDVVIEVRDARIPLATGHPMVPLWVGNRPRIIVLNRCDLVAKEALQDWERYLKVSAARDSRIHNSTNGGGASPLPAVPVVPVNAREGGRGIPRIQKALVKVGEAVNAKRERKGLRPRAVRALVIGYPNVGKSALINRLIGRKKTKSYNMPGVTRQISWVRLRDRETTGPVEKQVELLDTPGIIPANQEDQSAAWRLAMCNDISQAAYDVHEAGVALVDELLQAWKRRPSYVPVENLRRRYGVDPHYWGTDSANATGEFYMNQLAFKCFSGDINSAAGRLLSDFQKGRLGKVTLEIPPPLPRRPPQHDTPTEAADETPAEPKMAVPIASEDNLSERSARLEELRAAVVPGQGGLDGW</sequence>
<dbReference type="Gene3D" id="3.40.50.300">
    <property type="entry name" value="P-loop containing nucleotide triphosphate hydrolases"/>
    <property type="match status" value="1"/>
</dbReference>
<evidence type="ECO:0000313" key="5">
    <source>
        <dbReference type="EMBL" id="CEM00614.1"/>
    </source>
</evidence>
<gene>
    <name evidence="5" type="ORF">Vbra_12883</name>
</gene>
<dbReference type="PRINTS" id="PR00326">
    <property type="entry name" value="GTP1OBG"/>
</dbReference>
<keyword evidence="2" id="KW-0342">GTP-binding</keyword>
<dbReference type="GO" id="GO:0032543">
    <property type="term" value="P:mitochondrial translation"/>
    <property type="evidence" value="ECO:0007669"/>
    <property type="project" value="TreeGrafter"/>
</dbReference>
<dbReference type="InterPro" id="IPR019991">
    <property type="entry name" value="GTP-bd_ribosome_bgen"/>
</dbReference>
<protein>
    <recommendedName>
        <fullName evidence="4">G domain-containing protein</fullName>
    </recommendedName>
</protein>
<feature type="region of interest" description="Disordered" evidence="3">
    <location>
        <begin position="1"/>
        <end position="21"/>
    </location>
</feature>
<proteinExistence type="predicted"/>
<dbReference type="InterPro" id="IPR006073">
    <property type="entry name" value="GTP-bd"/>
</dbReference>
<dbReference type="OrthoDB" id="269151at2759"/>
<evidence type="ECO:0000256" key="2">
    <source>
        <dbReference type="ARBA" id="ARBA00023134"/>
    </source>
</evidence>
<accession>A0A0G4ERF4</accession>
<dbReference type="VEuPathDB" id="CryptoDB:Vbra_12883"/>
<dbReference type="SUPFAM" id="SSF52540">
    <property type="entry name" value="P-loop containing nucleoside triphosphate hydrolases"/>
    <property type="match status" value="1"/>
</dbReference>
<dbReference type="GO" id="GO:0005739">
    <property type="term" value="C:mitochondrion"/>
    <property type="evidence" value="ECO:0007669"/>
    <property type="project" value="TreeGrafter"/>
</dbReference>
<dbReference type="PANTHER" id="PTHR45782:SF5">
    <property type="entry name" value="DAR GTPASE 3, CHLOROPLASTIC"/>
    <property type="match status" value="1"/>
</dbReference>
<dbReference type="AlphaFoldDB" id="A0A0G4ERF4"/>
<feature type="compositionally biased region" description="Low complexity" evidence="3">
    <location>
        <begin position="1"/>
        <end position="14"/>
    </location>
</feature>
<dbReference type="PANTHER" id="PTHR45782">
    <property type="entry name" value="MITOCHONDRIAL RIBOSOME-ASSOCIATED GTPASE 1"/>
    <property type="match status" value="1"/>
</dbReference>
<evidence type="ECO:0000256" key="3">
    <source>
        <dbReference type="SAM" id="MobiDB-lite"/>
    </source>
</evidence>
<dbReference type="PhylomeDB" id="A0A0G4ERF4"/>
<dbReference type="STRING" id="1169540.A0A0G4ERF4"/>
<dbReference type="Pfam" id="PF01926">
    <property type="entry name" value="MMR_HSR1"/>
    <property type="match status" value="1"/>
</dbReference>
<dbReference type="InterPro" id="IPR027417">
    <property type="entry name" value="P-loop_NTPase"/>
</dbReference>
<dbReference type="CDD" id="cd01856">
    <property type="entry name" value="YlqF"/>
    <property type="match status" value="1"/>
</dbReference>
<name>A0A0G4ERF4_VITBC</name>
<dbReference type="Proteomes" id="UP000041254">
    <property type="component" value="Unassembled WGS sequence"/>
</dbReference>
<feature type="region of interest" description="Disordered" evidence="3">
    <location>
        <begin position="428"/>
        <end position="470"/>
    </location>
</feature>
<dbReference type="GO" id="GO:0005525">
    <property type="term" value="F:GTP binding"/>
    <property type="evidence" value="ECO:0007669"/>
    <property type="project" value="UniProtKB-KW"/>
</dbReference>
<dbReference type="OMA" id="WHANCKS"/>
<evidence type="ECO:0000313" key="6">
    <source>
        <dbReference type="Proteomes" id="UP000041254"/>
    </source>
</evidence>
<evidence type="ECO:0000259" key="4">
    <source>
        <dbReference type="Pfam" id="PF01926"/>
    </source>
</evidence>
<dbReference type="EMBL" id="CDMY01000295">
    <property type="protein sequence ID" value="CEM00614.1"/>
    <property type="molecule type" value="Genomic_DNA"/>
</dbReference>
<dbReference type="NCBIfam" id="TIGR03596">
    <property type="entry name" value="GTPase_YlqF"/>
    <property type="match status" value="1"/>
</dbReference>
<keyword evidence="1" id="KW-0547">Nucleotide-binding</keyword>
<dbReference type="GO" id="GO:0003924">
    <property type="term" value="F:GTPase activity"/>
    <property type="evidence" value="ECO:0007669"/>
    <property type="project" value="TreeGrafter"/>
</dbReference>
<dbReference type="InterPro" id="IPR023179">
    <property type="entry name" value="GTP-bd_ortho_bundle_sf"/>
</dbReference>